<proteinExistence type="predicted"/>
<dbReference type="Proteomes" id="UP000239833">
    <property type="component" value="Chromosome"/>
</dbReference>
<accession>A0A2L1TUR8</accession>
<reference evidence="2" key="1">
    <citation type="submission" date="2017-02" db="EMBL/GenBank/DDBJ databases">
        <title>Delineation of Paenibacillus larvae strains originating from foulbrood outbreaks.</title>
        <authorList>
            <person name="Beims H."/>
            <person name="Bunk B."/>
            <person name="Sproeer C."/>
            <person name="Mohr K.I."/>
            <person name="Pradella S."/>
            <person name="Guenther G."/>
            <person name="Rohde M."/>
            <person name="von der Ohe W."/>
            <person name="Steinert M."/>
        </authorList>
    </citation>
    <scope>NUCLEOTIDE SEQUENCE [LARGE SCALE GENOMIC DNA]</scope>
    <source>
        <strain evidence="2">Eric_III</strain>
    </source>
</reference>
<evidence type="ECO:0000313" key="1">
    <source>
        <dbReference type="EMBL" id="AVF24415.1"/>
    </source>
</evidence>
<dbReference type="GeneID" id="64217033"/>
<gene>
    <name evidence="1" type="ORF">ERICIII_00150</name>
</gene>
<protein>
    <submittedName>
        <fullName evidence="1">Uncharacterized protein</fullName>
    </submittedName>
</protein>
<dbReference type="AlphaFoldDB" id="A0A2L1TUR8"/>
<name>A0A2L1TUR8_9BACL</name>
<dbReference type="RefSeq" id="WP_077996473.1">
    <property type="nucleotide sequence ID" value="NZ_CP019655.1"/>
</dbReference>
<sequence>MMRKAVTILTFGLFFIIALIAIDLSTSREEEAASQGFMEYHNEKAGFSLNLPKSWEGKYITREKEHTLDVPNSPGSYHKVQFLLKDNTKKGWLLTVCAFPELLWNQISEENKQQYLKGEGEQQTWTKDGKVLVVSAPMENNFTKMDKGWKYYLQMMLPKSGIQQLFFPK</sequence>
<evidence type="ECO:0000313" key="2">
    <source>
        <dbReference type="Proteomes" id="UP000239833"/>
    </source>
</evidence>
<organism evidence="1 2">
    <name type="scientific">Paenibacillus larvae subsp. larvae</name>
    <dbReference type="NCBI Taxonomy" id="147375"/>
    <lineage>
        <taxon>Bacteria</taxon>
        <taxon>Bacillati</taxon>
        <taxon>Bacillota</taxon>
        <taxon>Bacilli</taxon>
        <taxon>Bacillales</taxon>
        <taxon>Paenibacillaceae</taxon>
        <taxon>Paenibacillus</taxon>
    </lineage>
</organism>
<dbReference type="EMBL" id="CP019655">
    <property type="protein sequence ID" value="AVF24415.1"/>
    <property type="molecule type" value="Genomic_DNA"/>
</dbReference>